<protein>
    <submittedName>
        <fullName evidence="1">Uncharacterized protein</fullName>
    </submittedName>
</protein>
<keyword evidence="2" id="KW-1185">Reference proteome</keyword>
<reference evidence="1" key="1">
    <citation type="submission" date="2023-07" db="EMBL/GenBank/DDBJ databases">
        <title>Black Yeasts Isolated from many extreme environments.</title>
        <authorList>
            <person name="Coleine C."/>
            <person name="Stajich J.E."/>
            <person name="Selbmann L."/>
        </authorList>
    </citation>
    <scope>NUCLEOTIDE SEQUENCE</scope>
    <source>
        <strain evidence="1">CCFEE 5714</strain>
    </source>
</reference>
<evidence type="ECO:0000313" key="1">
    <source>
        <dbReference type="EMBL" id="KAK3691292.1"/>
    </source>
</evidence>
<gene>
    <name evidence="1" type="ORF">LTR37_018737</name>
</gene>
<comment type="caution">
    <text evidence="1">The sequence shown here is derived from an EMBL/GenBank/DDBJ whole genome shotgun (WGS) entry which is preliminary data.</text>
</comment>
<proteinExistence type="predicted"/>
<sequence>MTHHHTKQLLANDSLEGRQEAKVLLQLESISPLHGPSESDWREVYVILRGTLLNIYRPKGDGAGKLLRSYTLQHAEVGIAPDTEHTVLVPQTRLAALLPSAARRKAWQKDPDLFRAERQLILRLRAETDQILLAHSSETQITSLINLISSGIDISQAIDERSVPRQCTIPRRRRRQRAEHTGDLNDPALVEEQERLLRNMYPAFAERTSSANPELENTTTNPTADGPTQLVRTPTREEDELDLAIIREDFAAPADPPPMQLDHSRLRPPMGRHTTASSANSAFSADMMYATSPTNFSPSGKWEPPTTRTAQQVQRYIRRCTPVLMADAIRASDILICNGRRVKINWRMELMEEWELQPPSYKSHHFDRELGLERTRSCSQNSATESATQDQPQTPSFLLAAEAEDQITTAESGLARLEISKIAAVSVADKGLRCETAPKPRRSRNTGSEIHGSVVFCF</sequence>
<evidence type="ECO:0000313" key="2">
    <source>
        <dbReference type="Proteomes" id="UP001281147"/>
    </source>
</evidence>
<dbReference type="Proteomes" id="UP001281147">
    <property type="component" value="Unassembled WGS sequence"/>
</dbReference>
<name>A0ACC3MG47_9PEZI</name>
<organism evidence="1 2">
    <name type="scientific">Vermiconidia calcicola</name>
    <dbReference type="NCBI Taxonomy" id="1690605"/>
    <lineage>
        <taxon>Eukaryota</taxon>
        <taxon>Fungi</taxon>
        <taxon>Dikarya</taxon>
        <taxon>Ascomycota</taxon>
        <taxon>Pezizomycotina</taxon>
        <taxon>Dothideomycetes</taxon>
        <taxon>Dothideomycetidae</taxon>
        <taxon>Mycosphaerellales</taxon>
        <taxon>Extremaceae</taxon>
        <taxon>Vermiconidia</taxon>
    </lineage>
</organism>
<accession>A0ACC3MG47</accession>
<dbReference type="EMBL" id="JAUTXU010000269">
    <property type="protein sequence ID" value="KAK3691292.1"/>
    <property type="molecule type" value="Genomic_DNA"/>
</dbReference>